<dbReference type="EMBL" id="BPLR01014502">
    <property type="protein sequence ID" value="GIY69188.1"/>
    <property type="molecule type" value="Genomic_DNA"/>
</dbReference>
<reference evidence="2 3" key="1">
    <citation type="submission" date="2021-06" db="EMBL/GenBank/DDBJ databases">
        <title>Caerostris extrusa draft genome.</title>
        <authorList>
            <person name="Kono N."/>
            <person name="Arakawa K."/>
        </authorList>
    </citation>
    <scope>NUCLEOTIDE SEQUENCE [LARGE SCALE GENOMIC DNA]</scope>
</reference>
<feature type="compositionally biased region" description="Basic and acidic residues" evidence="1">
    <location>
        <begin position="85"/>
        <end position="94"/>
    </location>
</feature>
<feature type="region of interest" description="Disordered" evidence="1">
    <location>
        <begin position="24"/>
        <end position="109"/>
    </location>
</feature>
<gene>
    <name evidence="2" type="ORF">CEXT_722641</name>
</gene>
<dbReference type="AlphaFoldDB" id="A0AAV4VGF6"/>
<name>A0AAV4VGF6_CAEEX</name>
<evidence type="ECO:0000256" key="1">
    <source>
        <dbReference type="SAM" id="MobiDB-lite"/>
    </source>
</evidence>
<organism evidence="2 3">
    <name type="scientific">Caerostris extrusa</name>
    <name type="common">Bark spider</name>
    <name type="synonym">Caerostris bankana</name>
    <dbReference type="NCBI Taxonomy" id="172846"/>
    <lineage>
        <taxon>Eukaryota</taxon>
        <taxon>Metazoa</taxon>
        <taxon>Ecdysozoa</taxon>
        <taxon>Arthropoda</taxon>
        <taxon>Chelicerata</taxon>
        <taxon>Arachnida</taxon>
        <taxon>Araneae</taxon>
        <taxon>Araneomorphae</taxon>
        <taxon>Entelegynae</taxon>
        <taxon>Araneoidea</taxon>
        <taxon>Araneidae</taxon>
        <taxon>Caerostris</taxon>
    </lineage>
</organism>
<feature type="compositionally biased region" description="Basic and acidic residues" evidence="1">
    <location>
        <begin position="47"/>
        <end position="62"/>
    </location>
</feature>
<evidence type="ECO:0000313" key="3">
    <source>
        <dbReference type="Proteomes" id="UP001054945"/>
    </source>
</evidence>
<sequence length="109" mass="12391">MTHFDISHNLLTFLPPKLLRSWETPEEGATLPQPAAARQPSLPWNEPRVHLLEQQQHLRPDRSLAQQHAETDDAEALLQSHRKGHPEVIRRQGEQHSLPLLGPLPHPGL</sequence>
<comment type="caution">
    <text evidence="2">The sequence shown here is derived from an EMBL/GenBank/DDBJ whole genome shotgun (WGS) entry which is preliminary data.</text>
</comment>
<evidence type="ECO:0000313" key="2">
    <source>
        <dbReference type="EMBL" id="GIY69188.1"/>
    </source>
</evidence>
<accession>A0AAV4VGF6</accession>
<dbReference type="Proteomes" id="UP001054945">
    <property type="component" value="Unassembled WGS sequence"/>
</dbReference>
<keyword evidence="3" id="KW-1185">Reference proteome</keyword>
<proteinExistence type="predicted"/>
<protein>
    <submittedName>
        <fullName evidence="2">Uncharacterized protein</fullName>
    </submittedName>
</protein>